<evidence type="ECO:0000313" key="3">
    <source>
        <dbReference type="Proteomes" id="UP000030748"/>
    </source>
</evidence>
<dbReference type="STRING" id="4155.A0A022PVB8"/>
<feature type="region of interest" description="Disordered" evidence="1">
    <location>
        <begin position="1"/>
        <end position="20"/>
    </location>
</feature>
<dbReference type="eggNOG" id="ENOG502QPPS">
    <property type="taxonomic scope" value="Eukaryota"/>
</dbReference>
<reference evidence="2 3" key="1">
    <citation type="journal article" date="2013" name="Proc. Natl. Acad. Sci. U.S.A.">
        <title>Fine-scale variation in meiotic recombination in Mimulus inferred from population shotgun sequencing.</title>
        <authorList>
            <person name="Hellsten U."/>
            <person name="Wright K.M."/>
            <person name="Jenkins J."/>
            <person name="Shu S."/>
            <person name="Yuan Y."/>
            <person name="Wessler S.R."/>
            <person name="Schmutz J."/>
            <person name="Willis J.H."/>
            <person name="Rokhsar D.S."/>
        </authorList>
    </citation>
    <scope>NUCLEOTIDE SEQUENCE [LARGE SCALE GENOMIC DNA]</scope>
    <source>
        <strain evidence="3">cv. DUN x IM62</strain>
    </source>
</reference>
<organism evidence="2 3">
    <name type="scientific">Erythranthe guttata</name>
    <name type="common">Yellow monkey flower</name>
    <name type="synonym">Mimulus guttatus</name>
    <dbReference type="NCBI Taxonomy" id="4155"/>
    <lineage>
        <taxon>Eukaryota</taxon>
        <taxon>Viridiplantae</taxon>
        <taxon>Streptophyta</taxon>
        <taxon>Embryophyta</taxon>
        <taxon>Tracheophyta</taxon>
        <taxon>Spermatophyta</taxon>
        <taxon>Magnoliopsida</taxon>
        <taxon>eudicotyledons</taxon>
        <taxon>Gunneridae</taxon>
        <taxon>Pentapetalae</taxon>
        <taxon>asterids</taxon>
        <taxon>lamiids</taxon>
        <taxon>Lamiales</taxon>
        <taxon>Phrymaceae</taxon>
        <taxon>Erythranthe</taxon>
    </lineage>
</organism>
<protein>
    <submittedName>
        <fullName evidence="2">Uncharacterized protein</fullName>
    </submittedName>
</protein>
<accession>A0A022PVB8</accession>
<dbReference type="AlphaFoldDB" id="A0A022PVB8"/>
<name>A0A022PVB8_ERYGU</name>
<proteinExistence type="predicted"/>
<evidence type="ECO:0000313" key="2">
    <source>
        <dbReference type="EMBL" id="EYU18758.1"/>
    </source>
</evidence>
<dbReference type="PANTHER" id="PTHR37743">
    <property type="entry name" value="ARM REPEAT SUPERFAMILY PROTEIN"/>
    <property type="match status" value="1"/>
</dbReference>
<sequence>MEEGEEHHLIGHTSGSESGPMVSATVGRAMTTLLSAKPKKLQDAISNLHSPPKIAALTVSMEQSLWFLHKYIGEAAETGEHLDQVLVPILQHTLTTRESKRGNSVLILLNWLFQDEVLFQVTVTNLAAVISRRDDRYVALGWCILGRSLIEYENVAKNVATNAIREKYAVILKIFCSCVTHLLSIICKGSNMHEGFELPTRLAVAAADFILSLTVALTRKDLPSNNITKRQTSSFVTAKSQPLNSLVTATNDRDEDTLRKASELPPSLELKFLLWNNLEELITLVKKLTAWSRKSRSLQAKGLERVLKWLKELKQHNSSFQDEAELQMLKTGSLLLSSCWKHYGMLLRLEDHKISQQHKELLEQYLSDNEQFANAVTEFGSQVSQVLISQLRCPDEEVINGAMSIFKAVVLGTNHTLSKRSMGDVRQMDALLPLLLNLLDERDAAAKAIVKLLAEYCSICSDSECLNEVLKRIGSKNVAQRRNAIDVLSDLIHVSTGSTNTLPQASWQDVANHLLECLGDEDQIIRDQAAKLIPMIDPPLVLSTLVDLSYSTQESVQISASTALVALLVNHKHNPEILCLLLDCLSHTCKSVEDWHVVVGPLIDKMLAEPSNALIVRFLSHISEYLAEAVDIVFNRLVSYMKQQKVIDECNSKWKGRTDSKSEAMKHEHCLFNRLCPLLIIRLLPLRVFDDLNSPLVYGDLPSNSPLRENRQINIEVSDCIAALMISRALSKSEFEDVRKLAAELCGRIHPEILVPILSSELEAAANAKDVFKIKVCLFSFCTSLMVRGNSTYKHPNAFRIRKTIHQILSWSSVDSDEISKAQHGCIDCLALMLCTEIQSPKSSKGKYPYVTKFAGTAIARDSVLAYVMNQLTGDKKDSSFESEGSDRVTDATARLSFRLCMANVLISACQKISDTGKKSFVKKIVPCVIRSIGEVVEPDIRAACVQILFSVAYHLKSSIFSHSNDLLSVALKSLRDGSQKERMAGAKLVMCLMASEEDVVESISAGLLEARALLQKLSSTEPSPDVRQICRQLVVYLTSR</sequence>
<evidence type="ECO:0000256" key="1">
    <source>
        <dbReference type="SAM" id="MobiDB-lite"/>
    </source>
</evidence>
<dbReference type="SUPFAM" id="SSF48371">
    <property type="entry name" value="ARM repeat"/>
    <property type="match status" value="1"/>
</dbReference>
<dbReference type="InterPro" id="IPR016024">
    <property type="entry name" value="ARM-type_fold"/>
</dbReference>
<dbReference type="Gene3D" id="1.25.10.10">
    <property type="entry name" value="Leucine-rich Repeat Variant"/>
    <property type="match status" value="2"/>
</dbReference>
<keyword evidence="3" id="KW-1185">Reference proteome</keyword>
<gene>
    <name evidence="2" type="ORF">MIMGU_mgv1a000625mg</name>
</gene>
<dbReference type="InterPro" id="IPR011989">
    <property type="entry name" value="ARM-like"/>
</dbReference>
<dbReference type="PANTHER" id="PTHR37743:SF1">
    <property type="entry name" value="ARM REPEAT SUPERFAMILY PROTEIN"/>
    <property type="match status" value="1"/>
</dbReference>
<dbReference type="Proteomes" id="UP000030748">
    <property type="component" value="Unassembled WGS sequence"/>
</dbReference>
<dbReference type="EMBL" id="KI632325">
    <property type="protein sequence ID" value="EYU18758.1"/>
    <property type="molecule type" value="Genomic_DNA"/>
</dbReference>